<dbReference type="PROSITE" id="PS50076">
    <property type="entry name" value="DNAJ_2"/>
    <property type="match status" value="1"/>
</dbReference>
<feature type="compositionally biased region" description="Basic residues" evidence="6">
    <location>
        <begin position="129"/>
        <end position="144"/>
    </location>
</feature>
<organism evidence="9">
    <name type="scientific">Ixodes ricinus</name>
    <name type="common">Common tick</name>
    <name type="synonym">Acarus ricinus</name>
    <dbReference type="NCBI Taxonomy" id="34613"/>
    <lineage>
        <taxon>Eukaryota</taxon>
        <taxon>Metazoa</taxon>
        <taxon>Ecdysozoa</taxon>
        <taxon>Arthropoda</taxon>
        <taxon>Chelicerata</taxon>
        <taxon>Arachnida</taxon>
        <taxon>Acari</taxon>
        <taxon>Parasitiformes</taxon>
        <taxon>Ixodida</taxon>
        <taxon>Ixodoidea</taxon>
        <taxon>Ixodidae</taxon>
        <taxon>Ixodinae</taxon>
        <taxon>Ixodes</taxon>
    </lineage>
</organism>
<accession>A0A6B0V712</accession>
<keyword evidence="1" id="KW-0143">Chaperone</keyword>
<dbReference type="PANTHER" id="PTHR44360">
    <property type="entry name" value="DNAJ HOMOLOG SUBFAMILY B MEMBER 9"/>
    <property type="match status" value="1"/>
</dbReference>
<dbReference type="SUPFAM" id="SSF46565">
    <property type="entry name" value="Chaperone J-domain"/>
    <property type="match status" value="1"/>
</dbReference>
<dbReference type="PROSITE" id="PS00636">
    <property type="entry name" value="DNAJ_1"/>
    <property type="match status" value="1"/>
</dbReference>
<evidence type="ECO:0000256" key="1">
    <source>
        <dbReference type="ARBA" id="ARBA00023186"/>
    </source>
</evidence>
<evidence type="ECO:0000256" key="7">
    <source>
        <dbReference type="SAM" id="SignalP"/>
    </source>
</evidence>
<dbReference type="GO" id="GO:0005783">
    <property type="term" value="C:endoplasmic reticulum"/>
    <property type="evidence" value="ECO:0007669"/>
    <property type="project" value="TreeGrafter"/>
</dbReference>
<dbReference type="Gene3D" id="1.10.287.110">
    <property type="entry name" value="DnaJ domain"/>
    <property type="match status" value="1"/>
</dbReference>
<dbReference type="SMART" id="SM00271">
    <property type="entry name" value="DnaJ"/>
    <property type="match status" value="1"/>
</dbReference>
<evidence type="ECO:0000256" key="4">
    <source>
        <dbReference type="ARBA" id="ARBA00045428"/>
    </source>
</evidence>
<dbReference type="GO" id="GO:0051787">
    <property type="term" value="F:misfolded protein binding"/>
    <property type="evidence" value="ECO:0007669"/>
    <property type="project" value="TreeGrafter"/>
</dbReference>
<evidence type="ECO:0000256" key="5">
    <source>
        <dbReference type="ARBA" id="ARBA00046365"/>
    </source>
</evidence>
<sequence length="271" mass="30139">MNWSGVALLGAAFCAAFLADLPKARAGKDYYELLGVDRSATDREIKKAFRKLAMKYHPDKNKEKGAEEKFKEIAQAYEVLSNKEKREKYDAYGDEAFSQGTGGQGPHFQDFNMHDFFRHFDDAFASHQHHGHHQRGHFGGHPHGQHGGAPPHHRQGGPGGFRFNFGDGFLNMDDLFSDFGPDEMDSGRGSRFDGSRFDGGMNDMFGNGDSFFRSSHFSSQQRKSSESRRLVFASRCCSPLRGEGNGGLQCLPSKVLARNVLCESSSTKKLS</sequence>
<comment type="subunit">
    <text evidence="5">Interacts with HSPA5/BiP; interaction is direct. Interacts with ERN1/IRE1 (via the luminal region). Interacts with DERL1.</text>
</comment>
<evidence type="ECO:0000256" key="2">
    <source>
        <dbReference type="ARBA" id="ARBA00040158"/>
    </source>
</evidence>
<protein>
    <recommendedName>
        <fullName evidence="2">DnaJ homolog subfamily B member 9</fullName>
    </recommendedName>
    <alternativeName>
        <fullName evidence="3">Endoplasmic reticulum DNA J domain-containing protein 4</fullName>
    </alternativeName>
</protein>
<dbReference type="PANTHER" id="PTHR44360:SF1">
    <property type="entry name" value="DNAJ HOMOLOG SUBFAMILY B MEMBER 9"/>
    <property type="match status" value="1"/>
</dbReference>
<dbReference type="AlphaFoldDB" id="A0A6B0V712"/>
<proteinExistence type="predicted"/>
<dbReference type="InterPro" id="IPR051948">
    <property type="entry name" value="Hsp70_co-chaperone_J-domain"/>
</dbReference>
<reference evidence="9" key="1">
    <citation type="submission" date="2019-12" db="EMBL/GenBank/DDBJ databases">
        <title>An insight into the sialome of adult female Ixodes ricinus ticks feeding for 6 days.</title>
        <authorList>
            <person name="Perner J."/>
            <person name="Ribeiro J.M.C."/>
        </authorList>
    </citation>
    <scope>NUCLEOTIDE SEQUENCE</scope>
    <source>
        <strain evidence="9">Semi-engorged</strain>
        <tissue evidence="9">Salivary glands</tissue>
    </source>
</reference>
<name>A0A6B0V712_IXORI</name>
<feature type="region of interest" description="Disordered" evidence="6">
    <location>
        <begin position="129"/>
        <end position="160"/>
    </location>
</feature>
<dbReference type="CDD" id="cd06257">
    <property type="entry name" value="DnaJ"/>
    <property type="match status" value="1"/>
</dbReference>
<evidence type="ECO:0000256" key="6">
    <source>
        <dbReference type="SAM" id="MobiDB-lite"/>
    </source>
</evidence>
<dbReference type="GO" id="GO:0036503">
    <property type="term" value="P:ERAD pathway"/>
    <property type="evidence" value="ECO:0007669"/>
    <property type="project" value="TreeGrafter"/>
</dbReference>
<dbReference type="PRINTS" id="PR00625">
    <property type="entry name" value="JDOMAIN"/>
</dbReference>
<feature type="chain" id="PRO_5025467932" description="DnaJ homolog subfamily B member 9" evidence="7">
    <location>
        <begin position="27"/>
        <end position="271"/>
    </location>
</feature>
<feature type="signal peptide" evidence="7">
    <location>
        <begin position="1"/>
        <end position="26"/>
    </location>
</feature>
<evidence type="ECO:0000256" key="3">
    <source>
        <dbReference type="ARBA" id="ARBA00041533"/>
    </source>
</evidence>
<comment type="function">
    <text evidence="4">Co-chaperone for Hsp70 protein HSPA5/BiP that acts as a key repressor of the ERN1/IRE1-mediated unfolded protein response (UPR). J domain-containing co-chaperones stimulate the ATPase activity of Hsp70 proteins and are required for efficient substrate recognition by Hsp70 proteins. In the unstressed endoplasmic reticulum, interacts with the luminal region of ERN1/IRE1 and selectively recruits HSPA5/BiP: HSPA5/BiP disrupts the dimerization of the active ERN1/IRE1 luminal region, thereby inactivating ERN1/IRE1. Also involved in endoplasmic reticulum-associated degradation (ERAD) of misfolded proteins. Required for survival of B-cell progenitors and normal antibody production.</text>
</comment>
<dbReference type="InterPro" id="IPR001623">
    <property type="entry name" value="DnaJ_domain"/>
</dbReference>
<evidence type="ECO:0000259" key="8">
    <source>
        <dbReference type="PROSITE" id="PS50076"/>
    </source>
</evidence>
<dbReference type="InterPro" id="IPR018253">
    <property type="entry name" value="DnaJ_domain_CS"/>
</dbReference>
<dbReference type="Pfam" id="PF00226">
    <property type="entry name" value="DnaJ"/>
    <property type="match status" value="1"/>
</dbReference>
<dbReference type="GO" id="GO:0051087">
    <property type="term" value="F:protein-folding chaperone binding"/>
    <property type="evidence" value="ECO:0007669"/>
    <property type="project" value="TreeGrafter"/>
</dbReference>
<evidence type="ECO:0000313" key="9">
    <source>
        <dbReference type="EMBL" id="MXU97471.1"/>
    </source>
</evidence>
<dbReference type="EMBL" id="GIFC01015388">
    <property type="protein sequence ID" value="MXU97471.1"/>
    <property type="molecule type" value="Transcribed_RNA"/>
</dbReference>
<dbReference type="InterPro" id="IPR036869">
    <property type="entry name" value="J_dom_sf"/>
</dbReference>
<keyword evidence="7" id="KW-0732">Signal</keyword>
<feature type="domain" description="J" evidence="8">
    <location>
        <begin position="29"/>
        <end position="93"/>
    </location>
</feature>